<keyword evidence="1" id="KW-1133">Transmembrane helix</keyword>
<dbReference type="RefSeq" id="WP_252968456.1">
    <property type="nucleotide sequence ID" value="NZ_DAITWI010000010.1"/>
</dbReference>
<evidence type="ECO:0000256" key="1">
    <source>
        <dbReference type="SAM" id="Phobius"/>
    </source>
</evidence>
<comment type="caution">
    <text evidence="2">The sequence shown here is derived from an EMBL/GenBank/DDBJ whole genome shotgun (WGS) entry which is preliminary data.</text>
</comment>
<reference evidence="2 3" key="1">
    <citation type="submission" date="2019-12" db="EMBL/GenBank/DDBJ databases">
        <title>Complete genome sequence of Leuconostoc lactis strain AVN1 provides insights into metabolic potential.</title>
        <authorList>
            <person name="Besrour N."/>
            <person name="Najjari A."/>
            <person name="Fhoula I."/>
            <person name="Jaballah S."/>
            <person name="Klibi N."/>
            <person name="Ouzari H.I."/>
        </authorList>
    </citation>
    <scope>NUCLEOTIDE SEQUENCE [LARGE SCALE GENOMIC DNA]</scope>
    <source>
        <strain evidence="2 3">AVN1</strain>
    </source>
</reference>
<feature type="transmembrane region" description="Helical" evidence="1">
    <location>
        <begin position="218"/>
        <end position="238"/>
    </location>
</feature>
<feature type="transmembrane region" description="Helical" evidence="1">
    <location>
        <begin position="565"/>
        <end position="592"/>
    </location>
</feature>
<dbReference type="AlphaFoldDB" id="A0A6L7A788"/>
<keyword evidence="1" id="KW-0472">Membrane</keyword>
<name>A0A6L7A788_LEULA</name>
<keyword evidence="1" id="KW-0812">Transmembrane</keyword>
<feature type="transmembrane region" description="Helical" evidence="1">
    <location>
        <begin position="635"/>
        <end position="655"/>
    </location>
</feature>
<feature type="transmembrane region" description="Helical" evidence="1">
    <location>
        <begin position="12"/>
        <end position="31"/>
    </location>
</feature>
<protein>
    <recommendedName>
        <fullName evidence="4">DUF1430 domain-containing protein</fullName>
    </recommendedName>
</protein>
<evidence type="ECO:0000313" key="3">
    <source>
        <dbReference type="Proteomes" id="UP000478636"/>
    </source>
</evidence>
<feature type="transmembrane region" description="Helical" evidence="1">
    <location>
        <begin position="169"/>
        <end position="187"/>
    </location>
</feature>
<feature type="transmembrane region" description="Helical" evidence="1">
    <location>
        <begin position="287"/>
        <end position="305"/>
    </location>
</feature>
<dbReference type="EMBL" id="WSZI01000015">
    <property type="protein sequence ID" value="MWN21517.1"/>
    <property type="molecule type" value="Genomic_DNA"/>
</dbReference>
<gene>
    <name evidence="2" type="ORF">GQS40_09315</name>
</gene>
<accession>A0A6L7A788</accession>
<proteinExistence type="predicted"/>
<organism evidence="2 3">
    <name type="scientific">Leuconostoc lactis</name>
    <dbReference type="NCBI Taxonomy" id="1246"/>
    <lineage>
        <taxon>Bacteria</taxon>
        <taxon>Bacillati</taxon>
        <taxon>Bacillota</taxon>
        <taxon>Bacilli</taxon>
        <taxon>Lactobacillales</taxon>
        <taxon>Lactobacillaceae</taxon>
        <taxon>Leuconostoc</taxon>
    </lineage>
</organism>
<evidence type="ECO:0008006" key="4">
    <source>
        <dbReference type="Google" id="ProtNLM"/>
    </source>
</evidence>
<feature type="transmembrane region" description="Helical" evidence="1">
    <location>
        <begin position="244"/>
        <end position="271"/>
    </location>
</feature>
<feature type="transmembrane region" description="Helical" evidence="1">
    <location>
        <begin position="613"/>
        <end position="629"/>
    </location>
</feature>
<dbReference type="Proteomes" id="UP000478636">
    <property type="component" value="Unassembled WGS sequence"/>
</dbReference>
<sequence length="668" mass="75495">MKRLRQLRNSVYIIFIFLVSVISVAAAMSYAKDAAYFGTPTNISIVNNSSDLRTATLNQAIAAYADTHDLVIIKRVYPKIDGKIIPKSYILGHQKQHMIGVPDASIEHRQNIADRDVLSDYGVFGKGNHQGFLAFLSKKNIQFMVYNPTALSAVLSDLTGQLAVSRLDILLVMILLVIVILNSFIIFKQRRQFVIQQLLKGQTKGTAVLTIWWSNIKVYVYAYLVGLPIIVGVLWLLLPEMLTYELIIVNVMLLLFFGAVAVSTIILTILFNRGQLVAVLKGRGKQILIPIVSCVILALTFMNFVTTLDLAQKENRQIDLIRQGQQKWEQIAHFSVLTMHTMSKQDDVQIKTSHLLLNQIDESQLLMSMFAPFQGPKITLGRDQPYARDIYVNPTYFKYQQVRSVTGKRLTADDFHAPVTLLTTENLSPTQIQENYAIPNGIDVANIVIKKMQPTSTYVFLNATQEQSFAYQKPKHILVINFHAVQHDAIAQLDNSGTVATEKPSQSIVQNLLPWLSQRNVMVNLASEENKNQVMTVLGPNIQDISSTNKLRATLKQTYLLRKNVLLGSLILAILVVLLCGLFTIYIIFMAYRRSLFVKQVYGISFINRYRHIYLMLSCALLPGILYATSKTSVLITVIFVMSCLLLFFTYRIMVNERQSYLILKGEL</sequence>
<evidence type="ECO:0000313" key="2">
    <source>
        <dbReference type="EMBL" id="MWN21517.1"/>
    </source>
</evidence>